<reference evidence="2 3" key="1">
    <citation type="journal article" date="2020" name="Microbiome">
        <title>Single-cell genomics of uncultured bacteria reveals dietary fiber responders in the mouse gut microbiota.</title>
        <authorList>
            <person name="Chijiiwa R."/>
            <person name="Hosokawa M."/>
            <person name="Kogawa M."/>
            <person name="Nishikawa Y."/>
            <person name="Ide K."/>
            <person name="Sakanashi C."/>
            <person name="Takahashi K."/>
            <person name="Takeyama H."/>
        </authorList>
    </citation>
    <scope>NUCLEOTIDE SEQUENCE [LARGE SCALE GENOMIC DNA]</scope>
    <source>
        <strain evidence="2">IMSAGC_017</strain>
    </source>
</reference>
<evidence type="ECO:0000313" key="2">
    <source>
        <dbReference type="EMBL" id="GFI41034.1"/>
    </source>
</evidence>
<comment type="caution">
    <text evidence="2">The sequence shown here is derived from an EMBL/GenBank/DDBJ whole genome shotgun (WGS) entry which is preliminary data.</text>
</comment>
<sequence>MKELEEISKKLNEIVEELRENNDVEKAVAELHEIRDKLKKIIKEST</sequence>
<name>A0A829ZDG3_9FIRM</name>
<accession>A0A829ZDG3</accession>
<dbReference type="Proteomes" id="UP000490821">
    <property type="component" value="Unassembled WGS sequence"/>
</dbReference>
<proteinExistence type="predicted"/>
<dbReference type="RefSeq" id="WP_172472415.1">
    <property type="nucleotide sequence ID" value="NZ_BLMI01000128.1"/>
</dbReference>
<feature type="coiled-coil region" evidence="1">
    <location>
        <begin position="1"/>
        <end position="44"/>
    </location>
</feature>
<dbReference type="AlphaFoldDB" id="A0A829ZDG3"/>
<keyword evidence="1" id="KW-0175">Coiled coil</keyword>
<gene>
    <name evidence="2" type="ORF">IMSAGC017_01074</name>
</gene>
<dbReference type="EMBL" id="BLMI01000128">
    <property type="protein sequence ID" value="GFI41034.1"/>
    <property type="molecule type" value="Genomic_DNA"/>
</dbReference>
<protein>
    <submittedName>
        <fullName evidence="2">Uncharacterized protein</fullName>
    </submittedName>
</protein>
<organism evidence="2 3">
    <name type="scientific">Thomasclavelia cocleata</name>
    <dbReference type="NCBI Taxonomy" id="69824"/>
    <lineage>
        <taxon>Bacteria</taxon>
        <taxon>Bacillati</taxon>
        <taxon>Bacillota</taxon>
        <taxon>Erysipelotrichia</taxon>
        <taxon>Erysipelotrichales</taxon>
        <taxon>Coprobacillaceae</taxon>
        <taxon>Thomasclavelia</taxon>
    </lineage>
</organism>
<evidence type="ECO:0000313" key="3">
    <source>
        <dbReference type="Proteomes" id="UP000490821"/>
    </source>
</evidence>
<evidence type="ECO:0000256" key="1">
    <source>
        <dbReference type="SAM" id="Coils"/>
    </source>
</evidence>